<reference evidence="6 7" key="1">
    <citation type="submission" date="2021-03" db="EMBL/GenBank/DDBJ databases">
        <title>Sequencing the genomes of 1000 actinobacteria strains.</title>
        <authorList>
            <person name="Klenk H.-P."/>
        </authorList>
    </citation>
    <scope>NUCLEOTIDE SEQUENCE [LARGE SCALE GENOMIC DNA]</scope>
    <source>
        <strain evidence="6 7">DSM 18824</strain>
    </source>
</reference>
<dbReference type="InterPro" id="IPR009057">
    <property type="entry name" value="Homeodomain-like_sf"/>
</dbReference>
<dbReference type="InterPro" id="IPR050109">
    <property type="entry name" value="HTH-type_TetR-like_transc_reg"/>
</dbReference>
<keyword evidence="2 4" id="KW-0238">DNA-binding</keyword>
<dbReference type="PANTHER" id="PTHR30055">
    <property type="entry name" value="HTH-TYPE TRANSCRIPTIONAL REGULATOR RUTR"/>
    <property type="match status" value="1"/>
</dbReference>
<evidence type="ECO:0000256" key="4">
    <source>
        <dbReference type="PROSITE-ProRule" id="PRU00335"/>
    </source>
</evidence>
<evidence type="ECO:0000313" key="7">
    <source>
        <dbReference type="Proteomes" id="UP000755585"/>
    </source>
</evidence>
<dbReference type="Gene3D" id="1.10.357.10">
    <property type="entry name" value="Tetracycline Repressor, domain 2"/>
    <property type="match status" value="1"/>
</dbReference>
<organism evidence="6 7">
    <name type="scientific">Kribbella aluminosa</name>
    <dbReference type="NCBI Taxonomy" id="416017"/>
    <lineage>
        <taxon>Bacteria</taxon>
        <taxon>Bacillati</taxon>
        <taxon>Actinomycetota</taxon>
        <taxon>Actinomycetes</taxon>
        <taxon>Propionibacteriales</taxon>
        <taxon>Kribbellaceae</taxon>
        <taxon>Kribbella</taxon>
    </lineage>
</organism>
<dbReference type="Pfam" id="PF00440">
    <property type="entry name" value="TetR_N"/>
    <property type="match status" value="1"/>
</dbReference>
<dbReference type="PRINTS" id="PR00455">
    <property type="entry name" value="HTHTETR"/>
</dbReference>
<dbReference type="SUPFAM" id="SSF46689">
    <property type="entry name" value="Homeodomain-like"/>
    <property type="match status" value="1"/>
</dbReference>
<keyword evidence="3" id="KW-0804">Transcription</keyword>
<keyword evidence="1" id="KW-0805">Transcription regulation</keyword>
<evidence type="ECO:0000256" key="3">
    <source>
        <dbReference type="ARBA" id="ARBA00023163"/>
    </source>
</evidence>
<proteinExistence type="predicted"/>
<keyword evidence="7" id="KW-1185">Reference proteome</keyword>
<evidence type="ECO:0000313" key="6">
    <source>
        <dbReference type="EMBL" id="MBP2353277.1"/>
    </source>
</evidence>
<feature type="domain" description="HTH tetR-type" evidence="5">
    <location>
        <begin position="13"/>
        <end position="73"/>
    </location>
</feature>
<evidence type="ECO:0000256" key="1">
    <source>
        <dbReference type="ARBA" id="ARBA00023015"/>
    </source>
</evidence>
<dbReference type="PANTHER" id="PTHR30055:SF234">
    <property type="entry name" value="HTH-TYPE TRANSCRIPTIONAL REGULATOR BETI"/>
    <property type="match status" value="1"/>
</dbReference>
<dbReference type="InterPro" id="IPR001647">
    <property type="entry name" value="HTH_TetR"/>
</dbReference>
<dbReference type="PROSITE" id="PS50977">
    <property type="entry name" value="HTH_TETR_2"/>
    <property type="match status" value="1"/>
</dbReference>
<evidence type="ECO:0000259" key="5">
    <source>
        <dbReference type="PROSITE" id="PS50977"/>
    </source>
</evidence>
<dbReference type="RefSeq" id="WP_209696264.1">
    <property type="nucleotide sequence ID" value="NZ_BAAAVU010000045.1"/>
</dbReference>
<protein>
    <submittedName>
        <fullName evidence="6">AcrR family transcriptional regulator</fullName>
    </submittedName>
</protein>
<name>A0ABS4UNQ2_9ACTN</name>
<gene>
    <name evidence="6" type="ORF">JOF29_004387</name>
</gene>
<dbReference type="Proteomes" id="UP000755585">
    <property type="component" value="Unassembled WGS sequence"/>
</dbReference>
<dbReference type="EMBL" id="JAGINT010000002">
    <property type="protein sequence ID" value="MBP2353277.1"/>
    <property type="molecule type" value="Genomic_DNA"/>
</dbReference>
<comment type="caution">
    <text evidence="6">The sequence shown here is derived from an EMBL/GenBank/DDBJ whole genome shotgun (WGS) entry which is preliminary data.</text>
</comment>
<accession>A0ABS4UNQ2</accession>
<evidence type="ECO:0000256" key="2">
    <source>
        <dbReference type="ARBA" id="ARBA00023125"/>
    </source>
</evidence>
<feature type="DNA-binding region" description="H-T-H motif" evidence="4">
    <location>
        <begin position="36"/>
        <end position="55"/>
    </location>
</feature>
<sequence>MAAPTEGKLMKRPERRQALIAAAARAFARSGYAATNLEDVATEAGVSRVLIYRHFDSKTELYKAVLDEVSDQLREATGHPNHLTESSLQALIAVAQDNPDGFKLFFRQSAQEPDFRRHADELRAAMTATAEPYLREVIHDENRLQWAAQLIPTVAVEAVIAWLDAGKPSPPTAADTITSIVGGTVTAIAGD</sequence>